<dbReference type="PANTHER" id="PTHR48043:SF159">
    <property type="entry name" value="EG:EG0003.4 PROTEIN-RELATED"/>
    <property type="match status" value="1"/>
</dbReference>
<evidence type="ECO:0000256" key="1">
    <source>
        <dbReference type="ARBA" id="ARBA00009995"/>
    </source>
</evidence>
<keyword evidence="3 4" id="KW-0808">Transferase</keyword>
<evidence type="ECO:0000313" key="7">
    <source>
        <dbReference type="Proteomes" id="UP001516400"/>
    </source>
</evidence>
<dbReference type="InterPro" id="IPR050271">
    <property type="entry name" value="UDP-glycosyltransferase"/>
</dbReference>
<dbReference type="PANTHER" id="PTHR48043">
    <property type="entry name" value="EG:EG0003.4 PROTEIN-RELATED"/>
    <property type="match status" value="1"/>
</dbReference>
<keyword evidence="7" id="KW-1185">Reference proteome</keyword>
<dbReference type="Gene3D" id="3.40.50.2000">
    <property type="entry name" value="Glycogen Phosphorylase B"/>
    <property type="match status" value="1"/>
</dbReference>
<dbReference type="GO" id="GO:0015020">
    <property type="term" value="F:glucuronosyltransferase activity"/>
    <property type="evidence" value="ECO:0007669"/>
    <property type="project" value="UniProtKB-EC"/>
</dbReference>
<dbReference type="Pfam" id="PF00201">
    <property type="entry name" value="UDPGT"/>
    <property type="match status" value="1"/>
</dbReference>
<accession>A0ABD2PES0</accession>
<feature type="signal peptide" evidence="5">
    <location>
        <begin position="1"/>
        <end position="19"/>
    </location>
</feature>
<organism evidence="6 7">
    <name type="scientific">Cryptolaemus montrouzieri</name>
    <dbReference type="NCBI Taxonomy" id="559131"/>
    <lineage>
        <taxon>Eukaryota</taxon>
        <taxon>Metazoa</taxon>
        <taxon>Ecdysozoa</taxon>
        <taxon>Arthropoda</taxon>
        <taxon>Hexapoda</taxon>
        <taxon>Insecta</taxon>
        <taxon>Pterygota</taxon>
        <taxon>Neoptera</taxon>
        <taxon>Endopterygota</taxon>
        <taxon>Coleoptera</taxon>
        <taxon>Polyphaga</taxon>
        <taxon>Cucujiformia</taxon>
        <taxon>Coccinelloidea</taxon>
        <taxon>Coccinellidae</taxon>
        <taxon>Scymninae</taxon>
        <taxon>Scymnini</taxon>
        <taxon>Cryptolaemus</taxon>
    </lineage>
</organism>
<evidence type="ECO:0000256" key="5">
    <source>
        <dbReference type="RuleBase" id="RU362059"/>
    </source>
</evidence>
<keyword evidence="5" id="KW-0812">Transmembrane</keyword>
<dbReference type="EMBL" id="JABFTP020000185">
    <property type="protein sequence ID" value="KAL3289131.1"/>
    <property type="molecule type" value="Genomic_DNA"/>
</dbReference>
<dbReference type="AlphaFoldDB" id="A0ABD2PES0"/>
<name>A0ABD2PES0_9CUCU</name>
<dbReference type="Proteomes" id="UP001516400">
    <property type="component" value="Unassembled WGS sequence"/>
</dbReference>
<evidence type="ECO:0000256" key="4">
    <source>
        <dbReference type="RuleBase" id="RU003718"/>
    </source>
</evidence>
<dbReference type="PROSITE" id="PS00375">
    <property type="entry name" value="UDPGT"/>
    <property type="match status" value="1"/>
</dbReference>
<keyword evidence="2 4" id="KW-0328">Glycosyltransferase</keyword>
<dbReference type="CDD" id="cd03784">
    <property type="entry name" value="GT1_Gtf-like"/>
    <property type="match status" value="1"/>
</dbReference>
<proteinExistence type="inferred from homology"/>
<comment type="caution">
    <text evidence="6">The sequence shown here is derived from an EMBL/GenBank/DDBJ whole genome shotgun (WGS) entry which is preliminary data.</text>
</comment>
<evidence type="ECO:0000256" key="3">
    <source>
        <dbReference type="ARBA" id="ARBA00022679"/>
    </source>
</evidence>
<dbReference type="FunFam" id="3.40.50.2000:FF:000050">
    <property type="entry name" value="UDP-glucuronosyltransferase"/>
    <property type="match status" value="1"/>
</dbReference>
<evidence type="ECO:0000313" key="6">
    <source>
        <dbReference type="EMBL" id="KAL3289131.1"/>
    </source>
</evidence>
<gene>
    <name evidence="6" type="ORF">HHI36_003569</name>
</gene>
<dbReference type="InterPro" id="IPR035595">
    <property type="entry name" value="UDP_glycos_trans_CS"/>
</dbReference>
<keyword evidence="5" id="KW-0472">Membrane</keyword>
<feature type="transmembrane region" description="Helical" evidence="5">
    <location>
        <begin position="453"/>
        <end position="479"/>
    </location>
</feature>
<keyword evidence="5" id="KW-1133">Transmembrane helix</keyword>
<sequence length="501" mass="56353">MYLTWFVAFVAILSSQVESAKILGIFWTMGRSHHLTGSALLKALAASGHEVHLMSSFYDDVKIPNYKQEHLKGIIIPDTTNLNTSKISQMLDFIPTMNRNVEGFWKNEAIQRLIKTKPKYDAVIVLSFFNDYVLALPHYLEAPTIIYSSMSSNRVNNKYVANPNLPYAPTNSFFGRLGVTGMNIVLTIIEDYLLAPLQNEFIKKYLPGSPTIKELTKNVSLVLVNSHFAVEPPRPYVPNMIQIGGFHSQKIKKLPQDLQNYLDSAKNGAVLFSMGSVVEIGTNLPKEKLDIIMTGLGKIAPIKVLFKSEIEIPTAPKNVLISKWLPQNDILAHPNLKLFISHGGLAGTTEAVFHGVPVLGIPFFADQKTNIDSVIRSGFAIKLELEEISQKTFDMAIKSLLINSTYAANAKKRSSLLKKQPVKPLENAIWWIEHIIEHKGGDHLRNIGMELEWYQLYMVDIMLFFLALISTILVISFFITRWMLRKLTSLLGGKSQKVKKQ</sequence>
<reference evidence="6 7" key="1">
    <citation type="journal article" date="2021" name="BMC Biol.">
        <title>Horizontally acquired antibacterial genes associated with adaptive radiation of ladybird beetles.</title>
        <authorList>
            <person name="Li H.S."/>
            <person name="Tang X.F."/>
            <person name="Huang Y.H."/>
            <person name="Xu Z.Y."/>
            <person name="Chen M.L."/>
            <person name="Du X.Y."/>
            <person name="Qiu B.Y."/>
            <person name="Chen P.T."/>
            <person name="Zhang W."/>
            <person name="Slipinski A."/>
            <person name="Escalona H.E."/>
            <person name="Waterhouse R.M."/>
            <person name="Zwick A."/>
            <person name="Pang H."/>
        </authorList>
    </citation>
    <scope>NUCLEOTIDE SEQUENCE [LARGE SCALE GENOMIC DNA]</scope>
    <source>
        <strain evidence="6">SYSU2018</strain>
    </source>
</reference>
<protein>
    <recommendedName>
        <fullName evidence="5">UDP-glucuronosyltransferase</fullName>
        <ecNumber evidence="5">2.4.1.17</ecNumber>
    </recommendedName>
</protein>
<comment type="catalytic activity">
    <reaction evidence="5">
        <text>glucuronate acceptor + UDP-alpha-D-glucuronate = acceptor beta-D-glucuronoside + UDP + H(+)</text>
        <dbReference type="Rhea" id="RHEA:21032"/>
        <dbReference type="ChEBI" id="CHEBI:15378"/>
        <dbReference type="ChEBI" id="CHEBI:58052"/>
        <dbReference type="ChEBI" id="CHEBI:58223"/>
        <dbReference type="ChEBI" id="CHEBI:132367"/>
        <dbReference type="ChEBI" id="CHEBI:132368"/>
        <dbReference type="EC" id="2.4.1.17"/>
    </reaction>
</comment>
<dbReference type="InterPro" id="IPR002213">
    <property type="entry name" value="UDP_glucos_trans"/>
</dbReference>
<dbReference type="EC" id="2.4.1.17" evidence="5"/>
<comment type="subcellular location">
    <subcellularLocation>
        <location evidence="5">Membrane</location>
        <topology evidence="5">Single-pass membrane protein</topology>
    </subcellularLocation>
</comment>
<dbReference type="SUPFAM" id="SSF53756">
    <property type="entry name" value="UDP-Glycosyltransferase/glycogen phosphorylase"/>
    <property type="match status" value="1"/>
</dbReference>
<feature type="chain" id="PRO_5044530478" description="UDP-glucuronosyltransferase" evidence="5">
    <location>
        <begin position="20"/>
        <end position="501"/>
    </location>
</feature>
<evidence type="ECO:0000256" key="2">
    <source>
        <dbReference type="ARBA" id="ARBA00022676"/>
    </source>
</evidence>
<dbReference type="GO" id="GO:0016020">
    <property type="term" value="C:membrane"/>
    <property type="evidence" value="ECO:0007669"/>
    <property type="project" value="UniProtKB-SubCell"/>
</dbReference>
<keyword evidence="5" id="KW-0732">Signal</keyword>
<comment type="similarity">
    <text evidence="1 4">Belongs to the UDP-glycosyltransferase family.</text>
</comment>